<dbReference type="PANTHER" id="PTHR37817:SF1">
    <property type="entry name" value="N-ACETYLTRANSFERASE EIS"/>
    <property type="match status" value="1"/>
</dbReference>
<dbReference type="InterPro" id="IPR051554">
    <property type="entry name" value="Acetyltransferase_Eis"/>
</dbReference>
<evidence type="ECO:0000313" key="3">
    <source>
        <dbReference type="Proteomes" id="UP000294927"/>
    </source>
</evidence>
<dbReference type="GO" id="GO:0030649">
    <property type="term" value="P:aminoglycoside antibiotic catabolic process"/>
    <property type="evidence" value="ECO:0007669"/>
    <property type="project" value="TreeGrafter"/>
</dbReference>
<dbReference type="Gene3D" id="3.30.1050.10">
    <property type="entry name" value="SCP2 sterol-binding domain"/>
    <property type="match status" value="1"/>
</dbReference>
<comment type="caution">
    <text evidence="2">The sequence shown here is derived from an EMBL/GenBank/DDBJ whole genome shotgun (WGS) entry which is preliminary data.</text>
</comment>
<organism evidence="2 3">
    <name type="scientific">Actinophytocola oryzae</name>
    <dbReference type="NCBI Taxonomy" id="502181"/>
    <lineage>
        <taxon>Bacteria</taxon>
        <taxon>Bacillati</taxon>
        <taxon>Actinomycetota</taxon>
        <taxon>Actinomycetes</taxon>
        <taxon>Pseudonocardiales</taxon>
        <taxon>Pseudonocardiaceae</taxon>
    </lineage>
</organism>
<evidence type="ECO:0000259" key="1">
    <source>
        <dbReference type="Pfam" id="PF13530"/>
    </source>
</evidence>
<dbReference type="GO" id="GO:0034069">
    <property type="term" value="F:aminoglycoside N-acetyltransferase activity"/>
    <property type="evidence" value="ECO:0007669"/>
    <property type="project" value="TreeGrafter"/>
</dbReference>
<dbReference type="PANTHER" id="PTHR37817">
    <property type="entry name" value="N-ACETYLTRANSFERASE EIS"/>
    <property type="match status" value="1"/>
</dbReference>
<feature type="domain" description="Enhanced intracellular survival protein" evidence="1">
    <location>
        <begin position="4"/>
        <end position="91"/>
    </location>
</feature>
<sequence length="95" mass="10005">MPLDVVLEVDDELCPWNAGRWQLVVGPDGRAVVTRTDAPADLALDVSALGTAFLGGTRLTTLAAAGRVRESTPGALARASLAFLHDDEPACLEMF</sequence>
<gene>
    <name evidence="2" type="ORF">CLV71_114192</name>
</gene>
<dbReference type="Proteomes" id="UP000294927">
    <property type="component" value="Unassembled WGS sequence"/>
</dbReference>
<evidence type="ECO:0000313" key="2">
    <source>
        <dbReference type="EMBL" id="TDV44282.1"/>
    </source>
</evidence>
<dbReference type="InterPro" id="IPR025559">
    <property type="entry name" value="Eis_dom"/>
</dbReference>
<dbReference type="AlphaFoldDB" id="A0A4R7V688"/>
<reference evidence="2 3" key="1">
    <citation type="submission" date="2019-03" db="EMBL/GenBank/DDBJ databases">
        <title>Genomic Encyclopedia of Archaeal and Bacterial Type Strains, Phase II (KMG-II): from individual species to whole genera.</title>
        <authorList>
            <person name="Goeker M."/>
        </authorList>
    </citation>
    <scope>NUCLEOTIDE SEQUENCE [LARGE SCALE GENOMIC DNA]</scope>
    <source>
        <strain evidence="2 3">DSM 45499</strain>
    </source>
</reference>
<proteinExistence type="predicted"/>
<name>A0A4R7V688_9PSEU</name>
<dbReference type="EMBL" id="SOCP01000014">
    <property type="protein sequence ID" value="TDV44282.1"/>
    <property type="molecule type" value="Genomic_DNA"/>
</dbReference>
<dbReference type="InterPro" id="IPR036527">
    <property type="entry name" value="SCP2_sterol-bd_dom_sf"/>
</dbReference>
<dbReference type="Pfam" id="PF13530">
    <property type="entry name" value="SCP2_2"/>
    <property type="match status" value="1"/>
</dbReference>
<dbReference type="SUPFAM" id="SSF55718">
    <property type="entry name" value="SCP-like"/>
    <property type="match status" value="1"/>
</dbReference>
<keyword evidence="3" id="KW-1185">Reference proteome</keyword>
<accession>A0A4R7V688</accession>
<protein>
    <submittedName>
        <fullName evidence="2">Sterol carrier protein</fullName>
    </submittedName>
</protein>